<dbReference type="AlphaFoldDB" id="A0A5C5YA23"/>
<keyword evidence="1" id="KW-0175">Coiled coil</keyword>
<accession>A0A5C5YA23</accession>
<dbReference type="Gene3D" id="1.10.287.470">
    <property type="entry name" value="Helix hairpin bin"/>
    <property type="match status" value="1"/>
</dbReference>
<keyword evidence="5" id="KW-1185">Reference proteome</keyword>
<dbReference type="OrthoDB" id="259511at2"/>
<protein>
    <submittedName>
        <fullName evidence="4">Macrolide transporter subunit MacA</fullName>
    </submittedName>
</protein>
<sequence length="321" mass="35427" precursor="true">MTNQPKASLLFLLPAMMACLLVVNSDASAQERGSLATPYAGLGGQRSMADGQLRSENGFVKFRRNIKIPAEVEGKLTQLNIEEGSTVKAGEIIGVIDDRSARLAVELKKAEKLEAKLNAENDINRRFAVSSRELAEKEAEALRELFRKNAASRFEKEKKELEVKKAGLQIELADIETKGNQIKFIARSVELAMAEHELDRRQIKAPFDGVIEIEERDAQQGEWVQPGSPIASLLQMDELKVEADLPAIGTGDRIYAGAPCEVWVYADGKDGEPIRINAQLGFVSPGINSLESYRAWAVIKNQQVDGRWIIRPGMSADIVIK</sequence>
<dbReference type="RefSeq" id="WP_146439658.1">
    <property type="nucleotide sequence ID" value="NZ_SJPL01000001.1"/>
</dbReference>
<reference evidence="4 5" key="1">
    <citation type="submission" date="2019-02" db="EMBL/GenBank/DDBJ databases">
        <title>Deep-cultivation of Planctomycetes and their phenomic and genomic characterization uncovers novel biology.</title>
        <authorList>
            <person name="Wiegand S."/>
            <person name="Jogler M."/>
            <person name="Boedeker C."/>
            <person name="Pinto D."/>
            <person name="Vollmers J."/>
            <person name="Rivas-Marin E."/>
            <person name="Kohn T."/>
            <person name="Peeters S.H."/>
            <person name="Heuer A."/>
            <person name="Rast P."/>
            <person name="Oberbeckmann S."/>
            <person name="Bunk B."/>
            <person name="Jeske O."/>
            <person name="Meyerdierks A."/>
            <person name="Storesund J.E."/>
            <person name="Kallscheuer N."/>
            <person name="Luecker S."/>
            <person name="Lage O.M."/>
            <person name="Pohl T."/>
            <person name="Merkel B.J."/>
            <person name="Hornburger P."/>
            <person name="Mueller R.-W."/>
            <person name="Bruemmer F."/>
            <person name="Labrenz M."/>
            <person name="Spormann A.M."/>
            <person name="Op Den Camp H."/>
            <person name="Overmann J."/>
            <person name="Amann R."/>
            <person name="Jetten M.S.M."/>
            <person name="Mascher T."/>
            <person name="Medema M.H."/>
            <person name="Devos D.P."/>
            <person name="Kaster A.-K."/>
            <person name="Ovreas L."/>
            <person name="Rohde M."/>
            <person name="Galperin M.Y."/>
            <person name="Jogler C."/>
        </authorList>
    </citation>
    <scope>NUCLEOTIDE SEQUENCE [LARGE SCALE GENOMIC DNA]</scope>
    <source>
        <strain evidence="4 5">Pan14r</strain>
    </source>
</reference>
<comment type="caution">
    <text evidence="4">The sequence shown here is derived from an EMBL/GenBank/DDBJ whole genome shotgun (WGS) entry which is preliminary data.</text>
</comment>
<evidence type="ECO:0000256" key="2">
    <source>
        <dbReference type="SAM" id="SignalP"/>
    </source>
</evidence>
<dbReference type="Gene3D" id="2.40.50.100">
    <property type="match status" value="1"/>
</dbReference>
<feature type="domain" description="Multidrug resistance protein MdtA-like barrel-sandwich hybrid" evidence="3">
    <location>
        <begin position="65"/>
        <end position="229"/>
    </location>
</feature>
<dbReference type="GO" id="GO:0015562">
    <property type="term" value="F:efflux transmembrane transporter activity"/>
    <property type="evidence" value="ECO:0007669"/>
    <property type="project" value="TreeGrafter"/>
</dbReference>
<evidence type="ECO:0000313" key="5">
    <source>
        <dbReference type="Proteomes" id="UP000317238"/>
    </source>
</evidence>
<dbReference type="PROSITE" id="PS51257">
    <property type="entry name" value="PROKAR_LIPOPROTEIN"/>
    <property type="match status" value="1"/>
</dbReference>
<dbReference type="EMBL" id="SJPL01000001">
    <property type="protein sequence ID" value="TWT71175.1"/>
    <property type="molecule type" value="Genomic_DNA"/>
</dbReference>
<dbReference type="GO" id="GO:1990281">
    <property type="term" value="C:efflux pump complex"/>
    <property type="evidence" value="ECO:0007669"/>
    <property type="project" value="TreeGrafter"/>
</dbReference>
<dbReference type="Pfam" id="PF25917">
    <property type="entry name" value="BSH_RND"/>
    <property type="match status" value="1"/>
</dbReference>
<feature type="chain" id="PRO_5022989000" evidence="2">
    <location>
        <begin position="30"/>
        <end position="321"/>
    </location>
</feature>
<feature type="signal peptide" evidence="2">
    <location>
        <begin position="1"/>
        <end position="29"/>
    </location>
</feature>
<evidence type="ECO:0000313" key="4">
    <source>
        <dbReference type="EMBL" id="TWT71175.1"/>
    </source>
</evidence>
<dbReference type="InterPro" id="IPR058625">
    <property type="entry name" value="MdtA-like_BSH"/>
</dbReference>
<evidence type="ECO:0000259" key="3">
    <source>
        <dbReference type="Pfam" id="PF25917"/>
    </source>
</evidence>
<dbReference type="SUPFAM" id="SSF111369">
    <property type="entry name" value="HlyD-like secretion proteins"/>
    <property type="match status" value="1"/>
</dbReference>
<dbReference type="Proteomes" id="UP000317238">
    <property type="component" value="Unassembled WGS sequence"/>
</dbReference>
<feature type="coiled-coil region" evidence="1">
    <location>
        <begin position="151"/>
        <end position="178"/>
    </location>
</feature>
<dbReference type="Gene3D" id="2.40.30.170">
    <property type="match status" value="1"/>
</dbReference>
<dbReference type="PANTHER" id="PTHR30469:SF15">
    <property type="entry name" value="HLYD FAMILY OF SECRETION PROTEINS"/>
    <property type="match status" value="1"/>
</dbReference>
<gene>
    <name evidence="4" type="ORF">Pan14r_34850</name>
</gene>
<evidence type="ECO:0000256" key="1">
    <source>
        <dbReference type="SAM" id="Coils"/>
    </source>
</evidence>
<name>A0A5C5YA23_9PLAN</name>
<keyword evidence="2" id="KW-0732">Signal</keyword>
<dbReference type="PANTHER" id="PTHR30469">
    <property type="entry name" value="MULTIDRUG RESISTANCE PROTEIN MDTA"/>
    <property type="match status" value="1"/>
</dbReference>
<proteinExistence type="predicted"/>
<organism evidence="4 5">
    <name type="scientific">Crateriforma conspicua</name>
    <dbReference type="NCBI Taxonomy" id="2527996"/>
    <lineage>
        <taxon>Bacteria</taxon>
        <taxon>Pseudomonadati</taxon>
        <taxon>Planctomycetota</taxon>
        <taxon>Planctomycetia</taxon>
        <taxon>Planctomycetales</taxon>
        <taxon>Planctomycetaceae</taxon>
        <taxon>Crateriforma</taxon>
    </lineage>
</organism>